<feature type="compositionally biased region" description="Low complexity" evidence="1">
    <location>
        <begin position="515"/>
        <end position="541"/>
    </location>
</feature>
<proteinExistence type="predicted"/>
<sequence>MATSPPQEAFWDVFPNFLNDPQTAEIFKNMPEDADEWHRLHASRNGSIVPGSKDELRLRVDSSSTLAQSLLALFDINPVCSICGQQDGRTNFNGHLKSNSGQHFPVLWARQEKLKKSGVPEQDLPNSFWQHWVTLLGEFAFNHLTGDLIGRRSRFQLGLVVNRPEELPEAGKWIRVCSPASSKFQPEQDAASWAQAWTATCSGRPAWREMMKRPARRLAEILQYNGLPDNPCNICGSNGSMYENALRGPRHYSLLYQVPGLPEDPRRYQSWQLPAGEVVFDHVTGEIRMLRSAQRTSSWCAPQPFMPPQPQEPTAAPQAQPTAHAARQDYAPQPSAGATQQAFQPHQHVPQPTATAAGPPPPPEPQQHATQQHSQDYAPQPSAGATQQAFQPHQHVPQHTATAAGLPPPPEPQQHATQQHSQDYAPQPSAGATQQAFQPHQHVPQHTATAEGPPPPPEAFAPQQHATQQHSQDYAPQPSARATQQACQQHQHVPQPTATAAGPPPPPEFVLMQQPAALEPASPRPAARAAQQEAVAASQAPPAQPPLPAQVRASLASLQELVDDPIPIFYEYQDPATGGCWWWNAETEEARFVHPLAPALVLRG</sequence>
<evidence type="ECO:0000256" key="1">
    <source>
        <dbReference type="SAM" id="MobiDB-lite"/>
    </source>
</evidence>
<gene>
    <name evidence="2" type="ORF">SNAT2548_LOCUS28757</name>
</gene>
<dbReference type="OrthoDB" id="420179at2759"/>
<evidence type="ECO:0000313" key="3">
    <source>
        <dbReference type="Proteomes" id="UP000604046"/>
    </source>
</evidence>
<reference evidence="2" key="1">
    <citation type="submission" date="2021-02" db="EMBL/GenBank/DDBJ databases">
        <authorList>
            <person name="Dougan E. K."/>
            <person name="Rhodes N."/>
            <person name="Thang M."/>
            <person name="Chan C."/>
        </authorList>
    </citation>
    <scope>NUCLEOTIDE SEQUENCE</scope>
</reference>
<dbReference type="EMBL" id="CAJNDS010002529">
    <property type="protein sequence ID" value="CAE7513734.1"/>
    <property type="molecule type" value="Genomic_DNA"/>
</dbReference>
<feature type="compositionally biased region" description="Polar residues" evidence="1">
    <location>
        <begin position="373"/>
        <end position="401"/>
    </location>
</feature>
<protein>
    <submittedName>
        <fullName evidence="2">Uncharacterized protein</fullName>
    </submittedName>
</protein>
<organism evidence="2 3">
    <name type="scientific">Symbiodinium natans</name>
    <dbReference type="NCBI Taxonomy" id="878477"/>
    <lineage>
        <taxon>Eukaryota</taxon>
        <taxon>Sar</taxon>
        <taxon>Alveolata</taxon>
        <taxon>Dinophyceae</taxon>
        <taxon>Suessiales</taxon>
        <taxon>Symbiodiniaceae</taxon>
        <taxon>Symbiodinium</taxon>
    </lineage>
</organism>
<dbReference type="AlphaFoldDB" id="A0A812T2X3"/>
<keyword evidence="3" id="KW-1185">Reference proteome</keyword>
<feature type="region of interest" description="Disordered" evidence="1">
    <location>
        <begin position="299"/>
        <end position="547"/>
    </location>
</feature>
<feature type="compositionally biased region" description="Low complexity" evidence="1">
    <location>
        <begin position="312"/>
        <end position="325"/>
    </location>
</feature>
<feature type="compositionally biased region" description="Polar residues" evidence="1">
    <location>
        <begin position="414"/>
        <end position="438"/>
    </location>
</feature>
<evidence type="ECO:0000313" key="2">
    <source>
        <dbReference type="EMBL" id="CAE7513734.1"/>
    </source>
</evidence>
<dbReference type="Proteomes" id="UP000604046">
    <property type="component" value="Unassembled WGS sequence"/>
</dbReference>
<accession>A0A812T2X3</accession>
<name>A0A812T2X3_9DINO</name>
<comment type="caution">
    <text evidence="2">The sequence shown here is derived from an EMBL/GenBank/DDBJ whole genome shotgun (WGS) entry which is preliminary data.</text>
</comment>
<feature type="compositionally biased region" description="Low complexity" evidence="1">
    <location>
        <begin position="484"/>
        <end position="501"/>
    </location>
</feature>